<comment type="similarity">
    <text evidence="1">Belongs to the DapA family.</text>
</comment>
<evidence type="ECO:0000256" key="1">
    <source>
        <dbReference type="ARBA" id="ARBA00007592"/>
    </source>
</evidence>
<keyword evidence="4" id="KW-1185">Reference proteome</keyword>
<dbReference type="PANTHER" id="PTHR12128:SF66">
    <property type="entry name" value="4-HYDROXY-2-OXOGLUTARATE ALDOLASE, MITOCHONDRIAL"/>
    <property type="match status" value="1"/>
</dbReference>
<dbReference type="Pfam" id="PF00701">
    <property type="entry name" value="DHDPS"/>
    <property type="match status" value="1"/>
</dbReference>
<proteinExistence type="inferred from homology"/>
<dbReference type="EMBL" id="JAWSTH010000169">
    <property type="protein sequence ID" value="MDW5598704.1"/>
    <property type="molecule type" value="Genomic_DNA"/>
</dbReference>
<dbReference type="RefSeq" id="WP_318601265.1">
    <property type="nucleotide sequence ID" value="NZ_JAWSTH010000169.1"/>
</dbReference>
<comment type="caution">
    <text evidence="3">The sequence shown here is derived from an EMBL/GenBank/DDBJ whole genome shotgun (WGS) entry which is preliminary data.</text>
</comment>
<gene>
    <name evidence="3" type="ORF">R7226_30360</name>
</gene>
<name>A0ABU4I017_9ACTN</name>
<sequence>MNQIAGLHIPLVTPFDAAGRVDLAALQRLARHLLDAGADGLVALGTTAETATLDAAERDAVVDTLAQICRERGAPLTVAAGGNDTAAAEREVARRAEQPGVSALLSVVPPYSRPSRAGVVAHFERLAVAAGPLPLLVYEVPHRTGIRLGAAAMLELHAAAPTVAGVKLALSALDDDALDLLLQAPPSFSVLAGDDALILPVNAAGGAGAIAAAAHCATGRFAALVAAARRGELSA</sequence>
<feature type="non-terminal residue" evidence="3">
    <location>
        <position position="235"/>
    </location>
</feature>
<reference evidence="4" key="1">
    <citation type="submission" date="2023-07" db="EMBL/GenBank/DDBJ databases">
        <title>Conexibacter stalactiti sp. nov., isolated from stalactites in a lava cave and emended description of the genus Conexibacter.</title>
        <authorList>
            <person name="Lee S.D."/>
        </authorList>
    </citation>
    <scope>NUCLEOTIDE SEQUENCE [LARGE SCALE GENOMIC DNA]</scope>
    <source>
        <strain evidence="4">KCTC 39840</strain>
    </source>
</reference>
<evidence type="ECO:0000313" key="4">
    <source>
        <dbReference type="Proteomes" id="UP001284601"/>
    </source>
</evidence>
<dbReference type="InterPro" id="IPR013785">
    <property type="entry name" value="Aldolase_TIM"/>
</dbReference>
<evidence type="ECO:0000313" key="3">
    <source>
        <dbReference type="EMBL" id="MDW5598704.1"/>
    </source>
</evidence>
<dbReference type="Proteomes" id="UP001284601">
    <property type="component" value="Unassembled WGS sequence"/>
</dbReference>
<organism evidence="3 4">
    <name type="scientific">Conexibacter stalactiti</name>
    <dbReference type="NCBI Taxonomy" id="1940611"/>
    <lineage>
        <taxon>Bacteria</taxon>
        <taxon>Bacillati</taxon>
        <taxon>Actinomycetota</taxon>
        <taxon>Thermoleophilia</taxon>
        <taxon>Solirubrobacterales</taxon>
        <taxon>Conexibacteraceae</taxon>
        <taxon>Conexibacter</taxon>
    </lineage>
</organism>
<protein>
    <submittedName>
        <fullName evidence="3">Dihydrodipicolinate synthase family protein</fullName>
    </submittedName>
</protein>
<dbReference type="PRINTS" id="PR00146">
    <property type="entry name" value="DHPICSNTHASE"/>
</dbReference>
<keyword evidence="2" id="KW-0456">Lyase</keyword>
<dbReference type="Gene3D" id="3.20.20.70">
    <property type="entry name" value="Aldolase class I"/>
    <property type="match status" value="1"/>
</dbReference>
<dbReference type="SMART" id="SM01130">
    <property type="entry name" value="DHDPS"/>
    <property type="match status" value="1"/>
</dbReference>
<accession>A0ABU4I017</accession>
<evidence type="ECO:0000256" key="2">
    <source>
        <dbReference type="ARBA" id="ARBA00023239"/>
    </source>
</evidence>
<dbReference type="PANTHER" id="PTHR12128">
    <property type="entry name" value="DIHYDRODIPICOLINATE SYNTHASE"/>
    <property type="match status" value="1"/>
</dbReference>
<dbReference type="InterPro" id="IPR002220">
    <property type="entry name" value="DapA-like"/>
</dbReference>
<dbReference type="SUPFAM" id="SSF51569">
    <property type="entry name" value="Aldolase"/>
    <property type="match status" value="1"/>
</dbReference>